<reference evidence="1 2" key="1">
    <citation type="submission" date="2020-02" db="EMBL/GenBank/DDBJ databases">
        <authorList>
            <person name="Kim M.K."/>
        </authorList>
    </citation>
    <scope>NUCLEOTIDE SEQUENCE [LARGE SCALE GENOMIC DNA]</scope>
    <source>
        <strain evidence="1 2">BT327</strain>
    </source>
</reference>
<dbReference type="AlphaFoldDB" id="A0A6B3LTV1"/>
<dbReference type="Proteomes" id="UP000474777">
    <property type="component" value="Unassembled WGS sequence"/>
</dbReference>
<evidence type="ECO:0000313" key="2">
    <source>
        <dbReference type="Proteomes" id="UP000474777"/>
    </source>
</evidence>
<evidence type="ECO:0000313" key="1">
    <source>
        <dbReference type="EMBL" id="NEM96997.1"/>
    </source>
</evidence>
<dbReference type="RefSeq" id="WP_163912990.1">
    <property type="nucleotide sequence ID" value="NZ_JAAGWD010000002.1"/>
</dbReference>
<protein>
    <submittedName>
        <fullName evidence="1">Uncharacterized protein</fullName>
    </submittedName>
</protein>
<organism evidence="1 2">
    <name type="scientific">Pontibacter burrus</name>
    <dbReference type="NCBI Taxonomy" id="2704466"/>
    <lineage>
        <taxon>Bacteria</taxon>
        <taxon>Pseudomonadati</taxon>
        <taxon>Bacteroidota</taxon>
        <taxon>Cytophagia</taxon>
        <taxon>Cytophagales</taxon>
        <taxon>Hymenobacteraceae</taxon>
        <taxon>Pontibacter</taxon>
    </lineage>
</organism>
<proteinExistence type="predicted"/>
<gene>
    <name evidence="1" type="ORF">GXP69_04755</name>
</gene>
<sequence length="243" mass="27591">MLKYSLPIGAIVVLSFLPTILKAQSKQTDVDFLQQSTASAIKSYHDLVSVQKHLYTGTEYAVVKKNYVKGHQFFLDELPQQGSILYDGAWFENVPLQFDLAMDEVVAIQGGNMYKVKLVKQKIKAFNIGGYAFTHIKHDSTGTIAPGFYNVLFDGKASFLAKRAKVLQEKATTTGMEGEYRFIDKYYIYKDGAYHQVKSKGSVLRVFREDKKQLSKFLRDNNIKFSGNREDAILSIVQHYESL</sequence>
<comment type="caution">
    <text evidence="1">The sequence shown here is derived from an EMBL/GenBank/DDBJ whole genome shotgun (WGS) entry which is preliminary data.</text>
</comment>
<name>A0A6B3LTV1_9BACT</name>
<keyword evidence="2" id="KW-1185">Reference proteome</keyword>
<accession>A0A6B3LTV1</accession>
<dbReference type="EMBL" id="JAAGWD010000002">
    <property type="protein sequence ID" value="NEM96997.1"/>
    <property type="molecule type" value="Genomic_DNA"/>
</dbReference>